<dbReference type="InterPro" id="IPR023214">
    <property type="entry name" value="HAD_sf"/>
</dbReference>
<dbReference type="SUPFAM" id="SSF56784">
    <property type="entry name" value="HAD-like"/>
    <property type="match status" value="1"/>
</dbReference>
<dbReference type="PANTHER" id="PTHR17901">
    <property type="entry name" value="MAGNESIUM-DEPENDENT PHOSPHATASE 1 MDP1"/>
    <property type="match status" value="1"/>
</dbReference>
<dbReference type="AlphaFoldDB" id="A0A1E5RVU3"/>
<dbReference type="InterPro" id="IPR010033">
    <property type="entry name" value="HAD_SF_ppase_IIIC"/>
</dbReference>
<dbReference type="NCBIfam" id="TIGR01685">
    <property type="entry name" value="MDP-1"/>
    <property type="match status" value="1"/>
</dbReference>
<gene>
    <name evidence="1" type="ORF">AWRI3579_g491</name>
</gene>
<dbReference type="EMBL" id="LPNM01000003">
    <property type="protein sequence ID" value="OEJ90949.1"/>
    <property type="molecule type" value="Genomic_DNA"/>
</dbReference>
<proteinExistence type="predicted"/>
<organism evidence="1 2">
    <name type="scientific">Hanseniaspora osmophila</name>
    <dbReference type="NCBI Taxonomy" id="56408"/>
    <lineage>
        <taxon>Eukaryota</taxon>
        <taxon>Fungi</taxon>
        <taxon>Dikarya</taxon>
        <taxon>Ascomycota</taxon>
        <taxon>Saccharomycotina</taxon>
        <taxon>Saccharomycetes</taxon>
        <taxon>Saccharomycodales</taxon>
        <taxon>Saccharomycodaceae</taxon>
        <taxon>Hanseniaspora</taxon>
    </lineage>
</organism>
<dbReference type="FunCoup" id="A0A1E5RVU3">
    <property type="interactions" value="178"/>
</dbReference>
<dbReference type="SFLD" id="SFLDS00003">
    <property type="entry name" value="Haloacid_Dehalogenase"/>
    <property type="match status" value="1"/>
</dbReference>
<keyword evidence="2" id="KW-1185">Reference proteome</keyword>
<comment type="caution">
    <text evidence="1">The sequence shown here is derived from an EMBL/GenBank/DDBJ whole genome shotgun (WGS) entry which is preliminary data.</text>
</comment>
<dbReference type="InterPro" id="IPR036412">
    <property type="entry name" value="HAD-like_sf"/>
</dbReference>
<evidence type="ECO:0000313" key="2">
    <source>
        <dbReference type="Proteomes" id="UP000095728"/>
    </source>
</evidence>
<dbReference type="Gene3D" id="3.40.50.1000">
    <property type="entry name" value="HAD superfamily/HAD-like"/>
    <property type="match status" value="1"/>
</dbReference>
<evidence type="ECO:0000313" key="1">
    <source>
        <dbReference type="EMBL" id="OEJ90949.1"/>
    </source>
</evidence>
<name>A0A1E5RVU3_9ASCO</name>
<dbReference type="OrthoDB" id="2865258at2759"/>
<dbReference type="InParanoid" id="A0A1E5RVU3"/>
<dbReference type="InterPro" id="IPR010036">
    <property type="entry name" value="MDP_1_eu_arc"/>
</dbReference>
<dbReference type="GO" id="GO:0003993">
    <property type="term" value="F:acid phosphatase activity"/>
    <property type="evidence" value="ECO:0007669"/>
    <property type="project" value="TreeGrafter"/>
</dbReference>
<reference evidence="2" key="1">
    <citation type="journal article" date="2016" name="Genome Announc.">
        <title>Genome sequences of three species of Hanseniaspora isolated from spontaneous wine fermentations.</title>
        <authorList>
            <person name="Sternes P.R."/>
            <person name="Lee D."/>
            <person name="Kutyna D.R."/>
            <person name="Borneman A.R."/>
        </authorList>
    </citation>
    <scope>NUCLEOTIDE SEQUENCE [LARGE SCALE GENOMIC DNA]</scope>
    <source>
        <strain evidence="2">AWRI3579</strain>
    </source>
</reference>
<dbReference type="PANTHER" id="PTHR17901:SF14">
    <property type="entry name" value="MAGNESIUM-DEPENDENT PHOSPHATASE 1"/>
    <property type="match status" value="1"/>
</dbReference>
<dbReference type="SFLD" id="SFLDG01129">
    <property type="entry name" value="C1.5:_HAD__Beta-PGM__Phosphata"/>
    <property type="match status" value="1"/>
</dbReference>
<dbReference type="SFLD" id="SFLDG01131">
    <property type="entry name" value="C1.5.2:_MDP_Like"/>
    <property type="match status" value="1"/>
</dbReference>
<accession>A0A1E5RVU3</accession>
<dbReference type="STRING" id="56408.A0A1E5RVU3"/>
<dbReference type="NCBIfam" id="TIGR01681">
    <property type="entry name" value="HAD-SF-IIIC"/>
    <property type="match status" value="1"/>
</dbReference>
<dbReference type="Proteomes" id="UP000095728">
    <property type="component" value="Unassembled WGS sequence"/>
</dbReference>
<protein>
    <submittedName>
        <fullName evidence="1">Putative magnesium-dependent phosphatase</fullName>
    </submittedName>
</protein>
<sequence length="178" mass="20757">MGYPDIAVFDLDYTIWPCYCDTHINPPFSPVKSSNGEIRTLVDSHGFEISPFKDVFKILLDLKKNNVKLLSASRTWAPDIAIAMLKKFIVVDPETNEKHTMFELFDDCQWGEMSKVNHIRNGLKEIYPSKSQTLQDYSIVLYDDESRNKDVEKYGVKFMYLRDPEKGVTWEIYQKSLK</sequence>
<dbReference type="Pfam" id="PF12689">
    <property type="entry name" value="Acid_PPase"/>
    <property type="match status" value="1"/>
</dbReference>